<dbReference type="Pfam" id="PF06580">
    <property type="entry name" value="His_kinase"/>
    <property type="match status" value="1"/>
</dbReference>
<dbReference type="PANTHER" id="PTHR34220">
    <property type="entry name" value="SENSOR HISTIDINE KINASE YPDA"/>
    <property type="match status" value="1"/>
</dbReference>
<keyword evidence="1" id="KW-0472">Membrane</keyword>
<dbReference type="RefSeq" id="WP_099155569.1">
    <property type="nucleotide sequence ID" value="NZ_PDUD01000065.1"/>
</dbReference>
<comment type="caution">
    <text evidence="3">The sequence shown here is derived from an EMBL/GenBank/DDBJ whole genome shotgun (WGS) entry which is preliminary data.</text>
</comment>
<dbReference type="InterPro" id="IPR036890">
    <property type="entry name" value="HATPase_C_sf"/>
</dbReference>
<dbReference type="InterPro" id="IPR050640">
    <property type="entry name" value="Bact_2-comp_sensor_kinase"/>
</dbReference>
<organism evidence="3 4">
    <name type="scientific">Flavilitoribacter nigricans (strain ATCC 23147 / DSM 23189 / NBRC 102662 / NCIMB 1420 / SS-2)</name>
    <name type="common">Lewinella nigricans</name>
    <dbReference type="NCBI Taxonomy" id="1122177"/>
    <lineage>
        <taxon>Bacteria</taxon>
        <taxon>Pseudomonadati</taxon>
        <taxon>Bacteroidota</taxon>
        <taxon>Saprospiria</taxon>
        <taxon>Saprospirales</taxon>
        <taxon>Lewinellaceae</taxon>
        <taxon>Flavilitoribacter</taxon>
    </lineage>
</organism>
<dbReference type="InterPro" id="IPR010559">
    <property type="entry name" value="Sig_transdc_His_kin_internal"/>
</dbReference>
<proteinExistence type="predicted"/>
<dbReference type="AlphaFoldDB" id="A0A2D0MXU6"/>
<name>A0A2D0MXU6_FLAN2</name>
<dbReference type="Gene3D" id="3.30.565.10">
    <property type="entry name" value="Histidine kinase-like ATPase, C-terminal domain"/>
    <property type="match status" value="1"/>
</dbReference>
<reference evidence="3 4" key="1">
    <citation type="submission" date="2017-10" db="EMBL/GenBank/DDBJ databases">
        <title>The draft genome sequence of Lewinella nigricans NBRC 102662.</title>
        <authorList>
            <person name="Wang K."/>
        </authorList>
    </citation>
    <scope>NUCLEOTIDE SEQUENCE [LARGE SCALE GENOMIC DNA]</scope>
    <source>
        <strain evidence="3 4">NBRC 102662</strain>
    </source>
</reference>
<keyword evidence="3" id="KW-0808">Transferase</keyword>
<keyword evidence="1" id="KW-1133">Transmembrane helix</keyword>
<gene>
    <name evidence="3" type="ORF">CRP01_39220</name>
</gene>
<dbReference type="Proteomes" id="UP000223913">
    <property type="component" value="Unassembled WGS sequence"/>
</dbReference>
<feature type="transmembrane region" description="Helical" evidence="1">
    <location>
        <begin position="79"/>
        <end position="101"/>
    </location>
</feature>
<evidence type="ECO:0000259" key="2">
    <source>
        <dbReference type="Pfam" id="PF06580"/>
    </source>
</evidence>
<keyword evidence="4" id="KW-1185">Reference proteome</keyword>
<dbReference type="OrthoDB" id="927174at2"/>
<dbReference type="SUPFAM" id="SSF55874">
    <property type="entry name" value="ATPase domain of HSP90 chaperone/DNA topoisomerase II/histidine kinase"/>
    <property type="match status" value="1"/>
</dbReference>
<evidence type="ECO:0000256" key="1">
    <source>
        <dbReference type="SAM" id="Phobius"/>
    </source>
</evidence>
<feature type="domain" description="Signal transduction histidine kinase internal region" evidence="2">
    <location>
        <begin position="162"/>
        <end position="240"/>
    </location>
</feature>
<evidence type="ECO:0000313" key="4">
    <source>
        <dbReference type="Proteomes" id="UP000223913"/>
    </source>
</evidence>
<dbReference type="PANTHER" id="PTHR34220:SF7">
    <property type="entry name" value="SENSOR HISTIDINE KINASE YPDA"/>
    <property type="match status" value="1"/>
</dbReference>
<evidence type="ECO:0000313" key="3">
    <source>
        <dbReference type="EMBL" id="PHN01037.1"/>
    </source>
</evidence>
<sequence>MADQPKTWKKHLAETLLLFAVGLCSTFLFCRDCIARIEYTWDDFLYSGLLWVFLWKGNEFVADIPDRYISWKERPTQRLFIGIIGHVVYTLIASMALYQFISFLEDGHFQTLSFRQIVNYNFTAVIVTLIITLFLTARSFLFSWRDLAVAHEQLKSESVASRLASLKAQVNPHFLFNSLNVLSGLVYRDADLSARFIKKLSEVYRYVLDRQEDELVPLAEEVEFVEAVVFLQRIRFGEHLHVELDLPETPDLLVAPLALQMLIENAIKHNAISADRPLTIRIFTEGDYLVVRNNLQPKNTLTESLGIGLENIKKRYSFLSGKAVIVTQDTDHFTVKLPIIKVA</sequence>
<keyword evidence="1" id="KW-0812">Transmembrane</keyword>
<accession>A0A2D0MXU6</accession>
<dbReference type="GO" id="GO:0000155">
    <property type="term" value="F:phosphorelay sensor kinase activity"/>
    <property type="evidence" value="ECO:0007669"/>
    <property type="project" value="InterPro"/>
</dbReference>
<feature type="transmembrane region" description="Helical" evidence="1">
    <location>
        <begin position="121"/>
        <end position="141"/>
    </location>
</feature>
<dbReference type="GO" id="GO:0016020">
    <property type="term" value="C:membrane"/>
    <property type="evidence" value="ECO:0007669"/>
    <property type="project" value="InterPro"/>
</dbReference>
<dbReference type="EMBL" id="PDUD01000065">
    <property type="protein sequence ID" value="PHN01037.1"/>
    <property type="molecule type" value="Genomic_DNA"/>
</dbReference>
<keyword evidence="3" id="KW-0418">Kinase</keyword>
<protein>
    <submittedName>
        <fullName evidence="3">Histidine kinase</fullName>
    </submittedName>
</protein>